<proteinExistence type="predicted"/>
<organism evidence="3">
    <name type="scientific">Streptomyces sp. NBC_00060</name>
    <dbReference type="NCBI Taxonomy" id="2975636"/>
    <lineage>
        <taxon>Bacteria</taxon>
        <taxon>Bacillati</taxon>
        <taxon>Actinomycetota</taxon>
        <taxon>Actinomycetes</taxon>
        <taxon>Kitasatosporales</taxon>
        <taxon>Streptomycetaceae</taxon>
        <taxon>Streptomyces</taxon>
    </lineage>
</organism>
<keyword evidence="2" id="KW-1133">Transmembrane helix</keyword>
<evidence type="ECO:0000256" key="1">
    <source>
        <dbReference type="SAM" id="MobiDB-lite"/>
    </source>
</evidence>
<protein>
    <recommendedName>
        <fullName evidence="4">Secreted protein</fullName>
    </recommendedName>
</protein>
<dbReference type="Gene3D" id="2.60.40.2880">
    <property type="entry name" value="MmpS1-5, C-terminal soluble domain"/>
    <property type="match status" value="1"/>
</dbReference>
<reference evidence="3" key="1">
    <citation type="submission" date="2022-10" db="EMBL/GenBank/DDBJ databases">
        <title>The complete genomes of actinobacterial strains from the NBC collection.</title>
        <authorList>
            <person name="Joergensen T.S."/>
            <person name="Alvarez Arevalo M."/>
            <person name="Sterndorff E.B."/>
            <person name="Faurdal D."/>
            <person name="Vuksanovic O."/>
            <person name="Mourched A.-S."/>
            <person name="Charusanti P."/>
            <person name="Shaw S."/>
            <person name="Blin K."/>
            <person name="Weber T."/>
        </authorList>
    </citation>
    <scope>NUCLEOTIDE SEQUENCE</scope>
    <source>
        <strain evidence="3">NBC_00060</strain>
    </source>
</reference>
<evidence type="ECO:0000256" key="2">
    <source>
        <dbReference type="SAM" id="Phobius"/>
    </source>
</evidence>
<name>A0AAU2HBZ5_9ACTN</name>
<dbReference type="InterPro" id="IPR038468">
    <property type="entry name" value="MmpS_C"/>
</dbReference>
<accession>A0AAU2HBZ5</accession>
<evidence type="ECO:0000313" key="3">
    <source>
        <dbReference type="EMBL" id="WTU45037.1"/>
    </source>
</evidence>
<feature type="transmembrane region" description="Helical" evidence="2">
    <location>
        <begin position="12"/>
        <end position="32"/>
    </location>
</feature>
<gene>
    <name evidence="3" type="ORF">OHV25_38460</name>
</gene>
<keyword evidence="2" id="KW-0812">Transmembrane</keyword>
<dbReference type="AlphaFoldDB" id="A0AAU2HBZ5"/>
<keyword evidence="2" id="KW-0472">Membrane</keyword>
<feature type="region of interest" description="Disordered" evidence="1">
    <location>
        <begin position="190"/>
        <end position="210"/>
    </location>
</feature>
<sequence length="210" mass="22259">MTSPLTRRGPRYAVLVPLTAVIVVVLAAVALLGTRTILFWFKEQTGQGAWHLTYEGTSNDGRGRPAKEVRYGHDDYAEQRYKEERAAPVRLPWRQEAVVDTGNEARVEVVPGTDGVASCRILLDGVRVVAEGTSPAPGKPAVCRVTTPTTPEKWPCGKSVNTAGCGDETHAGARTLGGEDLPVVRGHHIGVGGKGAGGGSFPARPSRTGR</sequence>
<feature type="compositionally biased region" description="Gly residues" evidence="1">
    <location>
        <begin position="190"/>
        <end position="200"/>
    </location>
</feature>
<dbReference type="EMBL" id="CP108253">
    <property type="protein sequence ID" value="WTU45037.1"/>
    <property type="molecule type" value="Genomic_DNA"/>
</dbReference>
<evidence type="ECO:0008006" key="4">
    <source>
        <dbReference type="Google" id="ProtNLM"/>
    </source>
</evidence>